<proteinExistence type="predicted"/>
<reference evidence="2" key="1">
    <citation type="submission" date="2021-07" db="EMBL/GenBank/DDBJ databases">
        <authorList>
            <person name="Durling M."/>
        </authorList>
    </citation>
    <scope>NUCLEOTIDE SEQUENCE</scope>
</reference>
<dbReference type="AlphaFoldDB" id="A0A9N9LZV3"/>
<feature type="compositionally biased region" description="Basic and acidic residues" evidence="1">
    <location>
        <begin position="89"/>
        <end position="98"/>
    </location>
</feature>
<sequence length="194" mass="20483">MLPKPDISINPNPMEALVASIQANLRLPQGLSSLESPGIQRHHDSDKDGENSSSTKPFECSSFANYTVLGFGSKPLSGIDASRDISGVRAEEVSEDGRPMAMPLPSNPISSVNAEKRAISGQELDPTDSGEVFGQRKTKASTSTSQNKSTTTSGATDDTTKSEHGSQQECVLKTLTPPGSKKNQPILDSGPRDG</sequence>
<evidence type="ECO:0000313" key="2">
    <source>
        <dbReference type="EMBL" id="CAG8982878.1"/>
    </source>
</evidence>
<gene>
    <name evidence="2" type="ORF">HYALB_00002894</name>
</gene>
<accession>A0A9N9LZV3</accession>
<feature type="region of interest" description="Disordered" evidence="1">
    <location>
        <begin position="29"/>
        <end position="59"/>
    </location>
</feature>
<evidence type="ECO:0000256" key="1">
    <source>
        <dbReference type="SAM" id="MobiDB-lite"/>
    </source>
</evidence>
<comment type="caution">
    <text evidence="2">The sequence shown here is derived from an EMBL/GenBank/DDBJ whole genome shotgun (WGS) entry which is preliminary data.</text>
</comment>
<organism evidence="2 3">
    <name type="scientific">Hymenoscyphus albidus</name>
    <dbReference type="NCBI Taxonomy" id="595503"/>
    <lineage>
        <taxon>Eukaryota</taxon>
        <taxon>Fungi</taxon>
        <taxon>Dikarya</taxon>
        <taxon>Ascomycota</taxon>
        <taxon>Pezizomycotina</taxon>
        <taxon>Leotiomycetes</taxon>
        <taxon>Helotiales</taxon>
        <taxon>Helotiaceae</taxon>
        <taxon>Hymenoscyphus</taxon>
    </lineage>
</organism>
<feature type="compositionally biased region" description="Low complexity" evidence="1">
    <location>
        <begin position="140"/>
        <end position="157"/>
    </location>
</feature>
<dbReference type="EMBL" id="CAJVRM010000695">
    <property type="protein sequence ID" value="CAG8982878.1"/>
    <property type="molecule type" value="Genomic_DNA"/>
</dbReference>
<dbReference type="OrthoDB" id="10438155at2759"/>
<evidence type="ECO:0000313" key="3">
    <source>
        <dbReference type="Proteomes" id="UP000701801"/>
    </source>
</evidence>
<dbReference type="Proteomes" id="UP000701801">
    <property type="component" value="Unassembled WGS sequence"/>
</dbReference>
<protein>
    <submittedName>
        <fullName evidence="2">Uncharacterized protein</fullName>
    </submittedName>
</protein>
<feature type="region of interest" description="Disordered" evidence="1">
    <location>
        <begin position="74"/>
        <end position="194"/>
    </location>
</feature>
<feature type="compositionally biased region" description="Basic and acidic residues" evidence="1">
    <location>
        <begin position="41"/>
        <end position="50"/>
    </location>
</feature>
<name>A0A9N9LZV3_9HELO</name>
<keyword evidence="3" id="KW-1185">Reference proteome</keyword>